<dbReference type="RefSeq" id="WP_184513354.1">
    <property type="nucleotide sequence ID" value="NZ_CP050292.1"/>
</dbReference>
<dbReference type="KEGG" id="trb:HB776_28100"/>
<reference evidence="3" key="1">
    <citation type="journal article" date="2020" name="Mol. Plant Microbe">
        <title>Rhizobial microsymbionts of the narrowly endemic Oxytropis species growing in Kamchatka are characterized by significant genetic diversity and possess a set of genes that are associated with T3SS and T6SS secretion systems and can affect the development of symbiosis.</title>
        <authorList>
            <person name="Safronova V."/>
            <person name="Guro P."/>
            <person name="Sazanova A."/>
            <person name="Kuznetsova I."/>
            <person name="Belimov A."/>
            <person name="Yakubov V."/>
            <person name="Chirak E."/>
            <person name="Afonin A."/>
            <person name="Gogolev Y."/>
            <person name="Andronov E."/>
            <person name="Tikhonovich I."/>
        </authorList>
    </citation>
    <scope>NUCLEOTIDE SEQUENCE [LARGE SCALE GENOMIC DNA]</scope>
    <source>
        <strain evidence="3">581</strain>
    </source>
</reference>
<evidence type="ECO:0000313" key="2">
    <source>
        <dbReference type="EMBL" id="QND74636.1"/>
    </source>
</evidence>
<dbReference type="InterPro" id="IPR032710">
    <property type="entry name" value="NTF2-like_dom_sf"/>
</dbReference>
<dbReference type="Pfam" id="PF12680">
    <property type="entry name" value="SnoaL_2"/>
    <property type="match status" value="1"/>
</dbReference>
<gene>
    <name evidence="2" type="ORF">HB776_28100</name>
</gene>
<sequence>MLTRQDAMAFAQQWAANWKRLAIDTIVDHFAPEGEMRSPLATKLAGSSTIKGRDAIRTYWHAAYGGLSEPHLTLESAAWDGELQRLTVWWSAPLPGGPTRACEMMDFDADHQIVRSEAYYGAGS</sequence>
<proteinExistence type="predicted"/>
<evidence type="ECO:0000259" key="1">
    <source>
        <dbReference type="Pfam" id="PF12680"/>
    </source>
</evidence>
<accession>A0A7G6U6K4</accession>
<dbReference type="EMBL" id="CP050292">
    <property type="protein sequence ID" value="QND74636.1"/>
    <property type="molecule type" value="Genomic_DNA"/>
</dbReference>
<name>A0A7G6U6K4_9BRAD</name>
<dbReference type="Proteomes" id="UP000515291">
    <property type="component" value="Chromosome"/>
</dbReference>
<dbReference type="InterPro" id="IPR037401">
    <property type="entry name" value="SnoaL-like"/>
</dbReference>
<dbReference type="SUPFAM" id="SSF54427">
    <property type="entry name" value="NTF2-like"/>
    <property type="match status" value="1"/>
</dbReference>
<organism evidence="2 3">
    <name type="scientific">Tardiphaga robiniae</name>
    <dbReference type="NCBI Taxonomy" id="943830"/>
    <lineage>
        <taxon>Bacteria</taxon>
        <taxon>Pseudomonadati</taxon>
        <taxon>Pseudomonadota</taxon>
        <taxon>Alphaproteobacteria</taxon>
        <taxon>Hyphomicrobiales</taxon>
        <taxon>Nitrobacteraceae</taxon>
        <taxon>Tardiphaga</taxon>
    </lineage>
</organism>
<evidence type="ECO:0000313" key="3">
    <source>
        <dbReference type="Proteomes" id="UP000515291"/>
    </source>
</evidence>
<dbReference type="AlphaFoldDB" id="A0A7G6U6K4"/>
<dbReference type="Gene3D" id="3.10.450.50">
    <property type="match status" value="1"/>
</dbReference>
<protein>
    <submittedName>
        <fullName evidence="2">Nuclear transport factor 2 family protein</fullName>
    </submittedName>
</protein>
<feature type="domain" description="SnoaL-like" evidence="1">
    <location>
        <begin position="12"/>
        <end position="115"/>
    </location>
</feature>